<comment type="caution">
    <text evidence="2">The sequence shown here is derived from an EMBL/GenBank/DDBJ whole genome shotgun (WGS) entry which is preliminary data.</text>
</comment>
<dbReference type="AlphaFoldDB" id="A0A0F9FDK5"/>
<reference evidence="2" key="1">
    <citation type="journal article" date="2015" name="Nature">
        <title>Complex archaea that bridge the gap between prokaryotes and eukaryotes.</title>
        <authorList>
            <person name="Spang A."/>
            <person name="Saw J.H."/>
            <person name="Jorgensen S.L."/>
            <person name="Zaremba-Niedzwiedzka K."/>
            <person name="Martijn J."/>
            <person name="Lind A.E."/>
            <person name="van Eijk R."/>
            <person name="Schleper C."/>
            <person name="Guy L."/>
            <person name="Ettema T.J."/>
        </authorList>
    </citation>
    <scope>NUCLEOTIDE SEQUENCE</scope>
</reference>
<organism evidence="2">
    <name type="scientific">marine sediment metagenome</name>
    <dbReference type="NCBI Taxonomy" id="412755"/>
    <lineage>
        <taxon>unclassified sequences</taxon>
        <taxon>metagenomes</taxon>
        <taxon>ecological metagenomes</taxon>
    </lineage>
</organism>
<evidence type="ECO:0000313" key="2">
    <source>
        <dbReference type="EMBL" id="KKL55350.1"/>
    </source>
</evidence>
<feature type="non-terminal residue" evidence="2">
    <location>
        <position position="50"/>
    </location>
</feature>
<protein>
    <recommendedName>
        <fullName evidence="1">Predicted DNA-binding protein ribbon-helix-helix domain-containing protein</fullName>
    </recommendedName>
</protein>
<proteinExistence type="predicted"/>
<dbReference type="EMBL" id="LAZR01030869">
    <property type="protein sequence ID" value="KKL55350.1"/>
    <property type="molecule type" value="Genomic_DNA"/>
</dbReference>
<dbReference type="InterPro" id="IPR038733">
    <property type="entry name" value="Predicted_DNA_bind_prot_RHH"/>
</dbReference>
<sequence>MVSHKTKNKKLASYSIDEKLLVKFDTLSNELCINKSKLVEKLLQGWVKNN</sequence>
<gene>
    <name evidence="2" type="ORF">LCGC14_2256300</name>
</gene>
<accession>A0A0F9FDK5</accession>
<dbReference type="Pfam" id="PF12651">
    <property type="entry name" value="RHH_3"/>
    <property type="match status" value="1"/>
</dbReference>
<name>A0A0F9FDK5_9ZZZZ</name>
<feature type="domain" description="Predicted DNA-binding protein ribbon-helix-helix" evidence="1">
    <location>
        <begin position="13"/>
        <end position="41"/>
    </location>
</feature>
<evidence type="ECO:0000259" key="1">
    <source>
        <dbReference type="Pfam" id="PF12651"/>
    </source>
</evidence>